<dbReference type="InterPro" id="IPR027417">
    <property type="entry name" value="P-loop_NTPase"/>
</dbReference>
<evidence type="ECO:0000313" key="4">
    <source>
        <dbReference type="EMBL" id="KJK73876.1"/>
    </source>
</evidence>
<proteinExistence type="predicted"/>
<dbReference type="STRING" id="1291518.A0A0D9NIZ9"/>
<organism evidence="4 5">
    <name type="scientific">Metarhizium anisopliae BRIP 53293</name>
    <dbReference type="NCBI Taxonomy" id="1291518"/>
    <lineage>
        <taxon>Eukaryota</taxon>
        <taxon>Fungi</taxon>
        <taxon>Dikarya</taxon>
        <taxon>Ascomycota</taxon>
        <taxon>Pezizomycotina</taxon>
        <taxon>Sordariomycetes</taxon>
        <taxon>Hypocreomycetidae</taxon>
        <taxon>Hypocreales</taxon>
        <taxon>Clavicipitaceae</taxon>
        <taxon>Metarhizium</taxon>
    </lineage>
</organism>
<keyword evidence="5" id="KW-1185">Reference proteome</keyword>
<feature type="compositionally biased region" description="Polar residues" evidence="1">
    <location>
        <begin position="220"/>
        <end position="237"/>
    </location>
</feature>
<dbReference type="EMBL" id="KE384771">
    <property type="protein sequence ID" value="KJK73876.1"/>
    <property type="molecule type" value="Genomic_DNA"/>
</dbReference>
<reference evidence="5" key="1">
    <citation type="journal article" date="2014" name="BMC Genomics">
        <title>The genome sequence of the biocontrol fungus Metarhizium anisopliae and comparative genomics of Metarhizium species.</title>
        <authorList>
            <person name="Pattemore J.A."/>
            <person name="Hane J.K."/>
            <person name="Williams A.H."/>
            <person name="Wilson B.A."/>
            <person name="Stodart B.J."/>
            <person name="Ash G.J."/>
        </authorList>
    </citation>
    <scope>NUCLEOTIDE SEQUENCE [LARGE SCALE GENOMIC DNA]</scope>
    <source>
        <strain evidence="5">BRIP 53293</strain>
    </source>
</reference>
<feature type="domain" description="DUF7605" evidence="3">
    <location>
        <begin position="824"/>
        <end position="983"/>
    </location>
</feature>
<dbReference type="InterPro" id="IPR045063">
    <property type="entry name" value="Dynamin_N"/>
</dbReference>
<dbReference type="SUPFAM" id="SSF52540">
    <property type="entry name" value="P-loop containing nucleoside triphosphate hydrolases"/>
    <property type="match status" value="1"/>
</dbReference>
<dbReference type="Pfam" id="PF24564">
    <property type="entry name" value="DUF7605"/>
    <property type="match status" value="1"/>
</dbReference>
<name>A0A0D9NIZ9_METAN</name>
<evidence type="ECO:0008006" key="6">
    <source>
        <dbReference type="Google" id="ProtNLM"/>
    </source>
</evidence>
<feature type="region of interest" description="Disordered" evidence="1">
    <location>
        <begin position="94"/>
        <end position="147"/>
    </location>
</feature>
<accession>A0A0D9NIZ9</accession>
<dbReference type="Pfam" id="PF00350">
    <property type="entry name" value="Dynamin_N"/>
    <property type="match status" value="1"/>
</dbReference>
<dbReference type="PANTHER" id="PTHR36681">
    <property type="entry name" value="NUCLEAR GTPASE, GERMINAL CENTER-ASSOCIATED, TANDEM DUPLICATE 3"/>
    <property type="match status" value="1"/>
</dbReference>
<dbReference type="InterPro" id="IPR056024">
    <property type="entry name" value="DUF7605"/>
</dbReference>
<feature type="compositionally biased region" description="Low complexity" evidence="1">
    <location>
        <begin position="194"/>
        <end position="217"/>
    </location>
</feature>
<feature type="region of interest" description="Disordered" evidence="1">
    <location>
        <begin position="1"/>
        <end position="36"/>
    </location>
</feature>
<feature type="region of interest" description="Disordered" evidence="1">
    <location>
        <begin position="194"/>
        <end position="237"/>
    </location>
</feature>
<sequence>MAPDVVKEEVAEDAATAVAARSAGKPRNETLSVSTRSQPLIFGEEWKLALDEAGTRQRPQPAAVIPELVFGESSKAATASSPYPAGAIYAKTAAKTAGDNSSIETSTSRRDTTSSVTTPSFTFDIDPSALGEGAREANHPTSAETASSSPLIVYQFGSFRGLHNVTPVPSPKAEPFKLSDDYVFDFSLPSPKFPSPKAASKIRSPRNSRPSSLSDLLGYSPSTQSGRPPAETGQSSTSEPILLLGNQSHSDLSRSVAGSQQPVVAYDVLNEETPRHPFFSNTFQATLQKGLGIAKAATDVLKSVRSVQGSGLDSLLKEGEDLCAFHGTSTRTIAILGDSGQGKSSLINSLLHFPRLAKTGDSGSACTSVVTEYRQKRLNQKDNILIEVEILSRSEIEEVLTDYLWKYRLFYNAEDNNELETEEHRICEADALQAWSALDAAFRHHQEFSKQFLQDDSSGAVERIKAKLVRWAEEIDWPDDVVDSVWRSSARDSRECFEMTRKYMGDKHWPFTKIIRVYINAQILKTGIVLADLPGLQDTNLARVKATQDYLMKCNSVFIVANISRAITDQSLKSSLFSVLSRHVPLELEESGAKALRIAVICTRAEDIDIENAKQEFCGPGNSVDLDECDKLESELEAARRTGDSAQKKRLKLKHRLLFIEARNQHVKRGLQSAYASKIPDQTLDVFCVSNKIYEKHVLKGNSEFVAASGIPELRRFCHTITADAQLQEATHFLKSSIPSFLTTLEIRLGSLCSGDEKLARFQQARNSIHRGLDEMASKAASAIHQLMEELNSDYNSQIVEASSGNMQPPLREKYGKSTLGIGVAQYDAWCCNNGHHATAGRDREDWNAKIIWKMRSELDFQWTVVEEEAEAGFCKLQKTLDGLFANLQAVLVDLMLGNDLSVLEYALSAQIHNVTYRIQRAKEGYAKEMSLTRRYASETNFTSFILQQMTDTYRHAAGQRGAGKSARQKAIVQGRITDNILFPTICALISDCTHSTLQNTRRELLEMMQASMGHVRSDFTCALGDENSDKRPICLTMESADLATLREALSTVNLLNLEAKVLFEPAV</sequence>
<evidence type="ECO:0000256" key="1">
    <source>
        <dbReference type="SAM" id="MobiDB-lite"/>
    </source>
</evidence>
<dbReference type="PANTHER" id="PTHR36681:SF3">
    <property type="entry name" value="NUCLEAR GTPASE, GERMINAL CENTER-ASSOCIATED, TANDEM DUPLICATE 3"/>
    <property type="match status" value="1"/>
</dbReference>
<evidence type="ECO:0000259" key="2">
    <source>
        <dbReference type="Pfam" id="PF00350"/>
    </source>
</evidence>
<evidence type="ECO:0000259" key="3">
    <source>
        <dbReference type="Pfam" id="PF24564"/>
    </source>
</evidence>
<evidence type="ECO:0000313" key="5">
    <source>
        <dbReference type="Proteomes" id="UP000054544"/>
    </source>
</evidence>
<feature type="domain" description="Dynamin N-terminal" evidence="2">
    <location>
        <begin position="333"/>
        <end position="571"/>
    </location>
</feature>
<gene>
    <name evidence="4" type="ORF">H634G_10826</name>
</gene>
<dbReference type="Proteomes" id="UP000054544">
    <property type="component" value="Unassembled WGS sequence"/>
</dbReference>
<dbReference type="AlphaFoldDB" id="A0A0D9NIZ9"/>
<dbReference type="Gene3D" id="3.40.50.300">
    <property type="entry name" value="P-loop containing nucleotide triphosphate hydrolases"/>
    <property type="match status" value="1"/>
</dbReference>
<protein>
    <recommendedName>
        <fullName evidence="6">G domain-containing protein</fullName>
    </recommendedName>
</protein>
<feature type="compositionally biased region" description="Low complexity" evidence="1">
    <location>
        <begin position="113"/>
        <end position="123"/>
    </location>
</feature>